<accession>A0A2L2TRY8</accession>
<dbReference type="KEGG" id="fvn:FVRRES_08064"/>
<dbReference type="RefSeq" id="XP_025591702.1">
    <property type="nucleotide sequence ID" value="XM_025736775.2"/>
</dbReference>
<dbReference type="OrthoDB" id="4537670at2759"/>
<dbReference type="GeneID" id="37259703"/>
<reference evidence="2" key="1">
    <citation type="submission" date="2014-10" db="EMBL/GenBank/DDBJ databases">
        <authorList>
            <person name="King R."/>
        </authorList>
    </citation>
    <scope>NUCLEOTIDE SEQUENCE [LARGE SCALE GENOMIC DNA]</scope>
    <source>
        <strain evidence="2">A3/5</strain>
    </source>
</reference>
<organism evidence="1 2">
    <name type="scientific">Fusarium venenatum</name>
    <dbReference type="NCBI Taxonomy" id="56646"/>
    <lineage>
        <taxon>Eukaryota</taxon>
        <taxon>Fungi</taxon>
        <taxon>Dikarya</taxon>
        <taxon>Ascomycota</taxon>
        <taxon>Pezizomycotina</taxon>
        <taxon>Sordariomycetes</taxon>
        <taxon>Hypocreomycetidae</taxon>
        <taxon>Hypocreales</taxon>
        <taxon>Nectriaceae</taxon>
        <taxon>Fusarium</taxon>
    </lineage>
</organism>
<dbReference type="EMBL" id="LN649231">
    <property type="protein sequence ID" value="CEI67987.1"/>
    <property type="molecule type" value="Genomic_DNA"/>
</dbReference>
<sequence>MVVENGNKIFIPVDQLTTTEINVEWAAKYSPYRSEQYYAVPCFNTEQSNEEIVIFIQKSYLGDLKNKQSPGDDLTIIVDNSFQYGQNKEKTKRWLLFHNKEREMLQWRFVAALTSKLGQDTSKFANGFFPTADMYTLSKLFGNRLHNF</sequence>
<dbReference type="Proteomes" id="UP000245910">
    <property type="component" value="Chromosome III"/>
</dbReference>
<name>A0A2L2TRY8_9HYPO</name>
<evidence type="ECO:0000313" key="1">
    <source>
        <dbReference type="EMBL" id="CEI67987.1"/>
    </source>
</evidence>
<protein>
    <submittedName>
        <fullName evidence="1">Uncharacterized protein</fullName>
    </submittedName>
</protein>
<dbReference type="AlphaFoldDB" id="A0A2L2TRY8"/>
<proteinExistence type="predicted"/>
<keyword evidence="2" id="KW-1185">Reference proteome</keyword>
<evidence type="ECO:0000313" key="2">
    <source>
        <dbReference type="Proteomes" id="UP000245910"/>
    </source>
</evidence>